<dbReference type="InterPro" id="IPR052030">
    <property type="entry name" value="Peptidase_M20/M20A_hydrolases"/>
</dbReference>
<dbReference type="OrthoDB" id="6119954at2759"/>
<gene>
    <name evidence="4" type="ORF">N7517_008349</name>
</gene>
<reference evidence="4" key="1">
    <citation type="submission" date="2022-12" db="EMBL/GenBank/DDBJ databases">
        <authorList>
            <person name="Petersen C."/>
        </authorList>
    </citation>
    <scope>NUCLEOTIDE SEQUENCE</scope>
    <source>
        <strain evidence="4">IBT 3081</strain>
    </source>
</reference>
<dbReference type="FunFam" id="3.30.70.360:FF:000004">
    <property type="entry name" value="Peptidase M20 domain-containing protein 2"/>
    <property type="match status" value="1"/>
</dbReference>
<dbReference type="InterPro" id="IPR036264">
    <property type="entry name" value="Bact_exopeptidase_dim_dom"/>
</dbReference>
<dbReference type="Gene3D" id="3.40.630.10">
    <property type="entry name" value="Zn peptidases"/>
    <property type="match status" value="1"/>
</dbReference>
<dbReference type="InterPro" id="IPR002933">
    <property type="entry name" value="Peptidase_M20"/>
</dbReference>
<dbReference type="SUPFAM" id="SSF53187">
    <property type="entry name" value="Zn-dependent exopeptidases"/>
    <property type="match status" value="1"/>
</dbReference>
<dbReference type="InterPro" id="IPR011650">
    <property type="entry name" value="Peptidase_M20_dimer"/>
</dbReference>
<evidence type="ECO:0000256" key="2">
    <source>
        <dbReference type="PIRNR" id="PIRNR037226"/>
    </source>
</evidence>
<dbReference type="GO" id="GO:0016805">
    <property type="term" value="F:dipeptidase activity"/>
    <property type="evidence" value="ECO:0007669"/>
    <property type="project" value="InterPro"/>
</dbReference>
<evidence type="ECO:0000313" key="4">
    <source>
        <dbReference type="EMBL" id="KAJ5365463.1"/>
    </source>
</evidence>
<dbReference type="CDD" id="cd05672">
    <property type="entry name" value="M20_ACY1L2-like"/>
    <property type="match status" value="1"/>
</dbReference>
<dbReference type="EMBL" id="JAPZBT010000003">
    <property type="protein sequence ID" value="KAJ5365463.1"/>
    <property type="molecule type" value="Genomic_DNA"/>
</dbReference>
<reference evidence="4" key="2">
    <citation type="journal article" date="2023" name="IMA Fungus">
        <title>Comparative genomic study of the Penicillium genus elucidates a diverse pangenome and 15 lateral gene transfer events.</title>
        <authorList>
            <person name="Petersen C."/>
            <person name="Sorensen T."/>
            <person name="Nielsen M.R."/>
            <person name="Sondergaard T.E."/>
            <person name="Sorensen J.L."/>
            <person name="Fitzpatrick D.A."/>
            <person name="Frisvad J.C."/>
            <person name="Nielsen K.L."/>
        </authorList>
    </citation>
    <scope>NUCLEOTIDE SEQUENCE</scope>
    <source>
        <strain evidence="4">IBT 3081</strain>
    </source>
</reference>
<dbReference type="AlphaFoldDB" id="A0A9W9RS83"/>
<dbReference type="Pfam" id="PF07687">
    <property type="entry name" value="M20_dimer"/>
    <property type="match status" value="1"/>
</dbReference>
<dbReference type="Proteomes" id="UP001147752">
    <property type="component" value="Unassembled WGS sequence"/>
</dbReference>
<evidence type="ECO:0000259" key="3">
    <source>
        <dbReference type="Pfam" id="PF07687"/>
    </source>
</evidence>
<dbReference type="PANTHER" id="PTHR30575">
    <property type="entry name" value="PEPTIDASE M20"/>
    <property type="match status" value="1"/>
</dbReference>
<dbReference type="Pfam" id="PF01546">
    <property type="entry name" value="Peptidase_M20"/>
    <property type="match status" value="1"/>
</dbReference>
<dbReference type="PIRSF" id="PIRSF037226">
    <property type="entry name" value="Amidohydrolase_ACY1L2_prd"/>
    <property type="match status" value="1"/>
</dbReference>
<sequence length="418" mass="45024">MKIYASGEQLQTNAAKNAQLIFDSINNHSKSLRHLNLEIHGNPETSYAEFQAHENIATFLENNGAAVTRHAFGLQTSFLAEYGKGGRVVTFCAEYDALPDIGHGCGHNLIAVSSIAAFLGIVAVLQKFPLAGRVRLVGCPAEEGGGGKIDLIRAGAFAEVDAALMMHPTPPVNQFLTEVAGISYGTCLSTCAFEATFSGKAAHAAAMPWDGINALDAATLSYAAVGMLRQHIKPSDRINIIMPEGGIAQNIIPDKSRVGYNVRSEKVSDMEALRVRVENCFKGAATATGCTLDLKRVMETYKEIRPNEALCTEFSRYMKGLGQDFVCDLQRRYLSAFSTDMGNVSYEVPSFHGNFSIPVESGAALHTESFKDAAETTAAHDLAMGVAKGMAAAGLKVIIDDLFAKQVKDDFEQDKMLR</sequence>
<comment type="caution">
    <text evidence="4">The sequence shown here is derived from an EMBL/GenBank/DDBJ whole genome shotgun (WGS) entry which is preliminary data.</text>
</comment>
<dbReference type="PANTHER" id="PTHR30575:SF0">
    <property type="entry name" value="XAA-ARG DIPEPTIDASE"/>
    <property type="match status" value="1"/>
</dbReference>
<evidence type="ECO:0000313" key="5">
    <source>
        <dbReference type="Proteomes" id="UP001147752"/>
    </source>
</evidence>
<accession>A0A9W9RS83</accession>
<organism evidence="4 5">
    <name type="scientific">Penicillium concentricum</name>
    <dbReference type="NCBI Taxonomy" id="293559"/>
    <lineage>
        <taxon>Eukaryota</taxon>
        <taxon>Fungi</taxon>
        <taxon>Dikarya</taxon>
        <taxon>Ascomycota</taxon>
        <taxon>Pezizomycotina</taxon>
        <taxon>Eurotiomycetes</taxon>
        <taxon>Eurotiomycetidae</taxon>
        <taxon>Eurotiales</taxon>
        <taxon>Aspergillaceae</taxon>
        <taxon>Penicillium</taxon>
    </lineage>
</organism>
<dbReference type="NCBIfam" id="TIGR01891">
    <property type="entry name" value="amidohydrolases"/>
    <property type="match status" value="1"/>
</dbReference>
<feature type="domain" description="Peptidase M20 dimerisation" evidence="3">
    <location>
        <begin position="192"/>
        <end position="282"/>
    </location>
</feature>
<dbReference type="Gene3D" id="3.30.70.360">
    <property type="match status" value="1"/>
</dbReference>
<protein>
    <recommendedName>
        <fullName evidence="2">Peptidase M20 domain-containing protein 2</fullName>
    </recommendedName>
</protein>
<proteinExistence type="inferred from homology"/>
<dbReference type="RefSeq" id="XP_056576930.1">
    <property type="nucleotide sequence ID" value="XM_056726079.1"/>
</dbReference>
<dbReference type="SUPFAM" id="SSF55031">
    <property type="entry name" value="Bacterial exopeptidase dimerisation domain"/>
    <property type="match status" value="1"/>
</dbReference>
<name>A0A9W9RS83_9EURO</name>
<keyword evidence="5" id="KW-1185">Reference proteome</keyword>
<dbReference type="InterPro" id="IPR017439">
    <property type="entry name" value="Amidohydrolase"/>
</dbReference>
<dbReference type="GeneID" id="81465262"/>
<evidence type="ECO:0000256" key="1">
    <source>
        <dbReference type="ARBA" id="ARBA00006247"/>
    </source>
</evidence>
<comment type="similarity">
    <text evidence="1 2">Belongs to the peptidase M20A family.</text>
</comment>
<dbReference type="InterPro" id="IPR017144">
    <property type="entry name" value="Xaa-Arg_dipeptidase"/>
</dbReference>